<dbReference type="InterPro" id="IPR029058">
    <property type="entry name" value="AB_hydrolase_fold"/>
</dbReference>
<dbReference type="GO" id="GO:0008233">
    <property type="term" value="F:peptidase activity"/>
    <property type="evidence" value="ECO:0007669"/>
    <property type="project" value="InterPro"/>
</dbReference>
<dbReference type="Pfam" id="PF08386">
    <property type="entry name" value="Abhydrolase_4"/>
    <property type="match status" value="1"/>
</dbReference>
<gene>
    <name evidence="6" type="ORF">L2672_08440</name>
</gene>
<evidence type="ECO:0000259" key="5">
    <source>
        <dbReference type="Pfam" id="PF08386"/>
    </source>
</evidence>
<sequence length="540" mass="58744">MVNRKLVSKALTMQRRKPTVYSTRWAMILCVLLSPFGNINASLASDTNTISAEKTTVINSQAKTSPCYLDGMAEQLQCGQITVAENPAKPDGTQIDIHFAILPAIKNTHPNEALLAIAGGPGQSAVEHAAGFDRLLSKVRQQRDILLIDQRGTGQSNILNCEDSSVTSTLAFDDESIDMIAETQKCLDQTTADITQYGSETALTDFEAVRTYLGYNKLHLYGVSYGTRMAQLYMRHYPEALATVTIDGVVPMQQSVLAIGSAIERGFQLLIRDCENNTACQQQFPELLADFTKVNERLAKSPVTEKVKDPLTNEPSTFLLTRSKFVGAVRMALYTPAVRALLPHAIHQAANEDYQAILGIYALSADGVGLAMGMHASVVCGEDIHRITEQMRKDAKESYVSANMIDGLEQTCEVWKMPPVDDDFSQPINSDLPTLLLSGELDPATPPNWAALAKKQMTNAKHLISPFATHGVAAQTCANDLIADLVNSNSVKDIDASCLEKDIRRSFYLNANTVEPQLAQAAPSTDDDAASQNATGTDKE</sequence>
<dbReference type="InterPro" id="IPR002410">
    <property type="entry name" value="Peptidase_S33"/>
</dbReference>
<dbReference type="InterPro" id="IPR050266">
    <property type="entry name" value="AB_hydrolase_sf"/>
</dbReference>
<feature type="domain" description="AB hydrolase-1" evidence="4">
    <location>
        <begin position="113"/>
        <end position="281"/>
    </location>
</feature>
<feature type="region of interest" description="Disordered" evidence="3">
    <location>
        <begin position="517"/>
        <end position="540"/>
    </location>
</feature>
<organism evidence="6 7">
    <name type="scientific">Shewanella gaetbuli</name>
    <dbReference type="NCBI Taxonomy" id="220752"/>
    <lineage>
        <taxon>Bacteria</taxon>
        <taxon>Pseudomonadati</taxon>
        <taxon>Pseudomonadota</taxon>
        <taxon>Gammaproteobacteria</taxon>
        <taxon>Alteromonadales</taxon>
        <taxon>Shewanellaceae</taxon>
        <taxon>Shewanella</taxon>
    </lineage>
</organism>
<comment type="similarity">
    <text evidence="1">Belongs to the peptidase S33 family.</text>
</comment>
<accession>A0A9X2CLM1</accession>
<evidence type="ECO:0000313" key="7">
    <source>
        <dbReference type="Proteomes" id="UP001139333"/>
    </source>
</evidence>
<dbReference type="EMBL" id="JAKIKP010000005">
    <property type="protein sequence ID" value="MCL1142715.1"/>
    <property type="molecule type" value="Genomic_DNA"/>
</dbReference>
<keyword evidence="7" id="KW-1185">Reference proteome</keyword>
<dbReference type="PRINTS" id="PR00793">
    <property type="entry name" value="PROAMNOPTASE"/>
</dbReference>
<dbReference type="Gene3D" id="3.40.50.1820">
    <property type="entry name" value="alpha/beta hydrolase"/>
    <property type="match status" value="1"/>
</dbReference>
<dbReference type="PANTHER" id="PTHR43798">
    <property type="entry name" value="MONOACYLGLYCEROL LIPASE"/>
    <property type="match status" value="1"/>
</dbReference>
<dbReference type="PANTHER" id="PTHR43798:SF27">
    <property type="entry name" value="HYDROLASE ALPHA_BETA HYDROLASE FOLD FAMILY"/>
    <property type="match status" value="1"/>
</dbReference>
<dbReference type="InterPro" id="IPR013595">
    <property type="entry name" value="Pept_S33_TAP-like_C"/>
</dbReference>
<dbReference type="SUPFAM" id="SSF53474">
    <property type="entry name" value="alpha/beta-Hydrolases"/>
    <property type="match status" value="1"/>
</dbReference>
<dbReference type="Proteomes" id="UP001139333">
    <property type="component" value="Unassembled WGS sequence"/>
</dbReference>
<dbReference type="InterPro" id="IPR000073">
    <property type="entry name" value="AB_hydrolase_1"/>
</dbReference>
<name>A0A9X2CLM1_9GAMM</name>
<proteinExistence type="inferred from homology"/>
<evidence type="ECO:0000259" key="4">
    <source>
        <dbReference type="Pfam" id="PF00561"/>
    </source>
</evidence>
<comment type="caution">
    <text evidence="6">The sequence shown here is derived from an EMBL/GenBank/DDBJ whole genome shotgun (WGS) entry which is preliminary data.</text>
</comment>
<dbReference type="GO" id="GO:0006508">
    <property type="term" value="P:proteolysis"/>
    <property type="evidence" value="ECO:0007669"/>
    <property type="project" value="InterPro"/>
</dbReference>
<dbReference type="Pfam" id="PF00561">
    <property type="entry name" value="Abhydrolase_1"/>
    <property type="match status" value="1"/>
</dbReference>
<dbReference type="GO" id="GO:0016020">
    <property type="term" value="C:membrane"/>
    <property type="evidence" value="ECO:0007669"/>
    <property type="project" value="TreeGrafter"/>
</dbReference>
<dbReference type="RefSeq" id="WP_248995401.1">
    <property type="nucleotide sequence ID" value="NZ_JAKIKP010000005.1"/>
</dbReference>
<feature type="compositionally biased region" description="Polar residues" evidence="3">
    <location>
        <begin position="530"/>
        <end position="540"/>
    </location>
</feature>
<feature type="domain" description="Peptidase S33 tripeptidyl aminopeptidase-like C-terminal" evidence="5">
    <location>
        <begin position="400"/>
        <end position="498"/>
    </location>
</feature>
<reference evidence="6" key="1">
    <citation type="submission" date="2022-01" db="EMBL/GenBank/DDBJ databases">
        <title>Whole genome-based taxonomy of the Shewanellaceae.</title>
        <authorList>
            <person name="Martin-Rodriguez A.J."/>
        </authorList>
    </citation>
    <scope>NUCLEOTIDE SEQUENCE</scope>
    <source>
        <strain evidence="6">DSM 16422</strain>
    </source>
</reference>
<dbReference type="AlphaFoldDB" id="A0A9X2CLM1"/>
<protein>
    <submittedName>
        <fullName evidence="6">Alpha/beta hydrolase</fullName>
    </submittedName>
</protein>
<evidence type="ECO:0000256" key="3">
    <source>
        <dbReference type="SAM" id="MobiDB-lite"/>
    </source>
</evidence>
<evidence type="ECO:0000313" key="6">
    <source>
        <dbReference type="EMBL" id="MCL1142715.1"/>
    </source>
</evidence>
<keyword evidence="2 6" id="KW-0378">Hydrolase</keyword>
<evidence type="ECO:0000256" key="1">
    <source>
        <dbReference type="ARBA" id="ARBA00010088"/>
    </source>
</evidence>
<evidence type="ECO:0000256" key="2">
    <source>
        <dbReference type="ARBA" id="ARBA00022801"/>
    </source>
</evidence>